<evidence type="ECO:0000256" key="2">
    <source>
        <dbReference type="ARBA" id="ARBA00023157"/>
    </source>
</evidence>
<gene>
    <name evidence="4" type="ORF">NP493_8g05002</name>
</gene>
<keyword evidence="5" id="KW-1185">Reference proteome</keyword>
<accession>A0AAD9PF74</accession>
<evidence type="ECO:0000259" key="3">
    <source>
        <dbReference type="Pfam" id="PF02709"/>
    </source>
</evidence>
<protein>
    <recommendedName>
        <fullName evidence="3">Galactosyltransferase C-terminal domain-containing protein</fullName>
    </recommendedName>
</protein>
<keyword evidence="2" id="KW-1015">Disulfide bond</keyword>
<evidence type="ECO:0000256" key="1">
    <source>
        <dbReference type="ARBA" id="ARBA00022679"/>
    </source>
</evidence>
<evidence type="ECO:0000313" key="4">
    <source>
        <dbReference type="EMBL" id="KAK2193683.1"/>
    </source>
</evidence>
<dbReference type="PANTHER" id="PTHR11675">
    <property type="entry name" value="N-ACETYLGALACTOSAMINYLTRANSFERASE"/>
    <property type="match status" value="1"/>
</dbReference>
<dbReference type="InterPro" id="IPR027791">
    <property type="entry name" value="Galactosyl_T_C"/>
</dbReference>
<comment type="caution">
    <text evidence="4">The sequence shown here is derived from an EMBL/GenBank/DDBJ whole genome shotgun (WGS) entry which is preliminary data.</text>
</comment>
<dbReference type="PANTHER" id="PTHR11675:SF126">
    <property type="entry name" value="RICIN B LECTIN DOMAIN-CONTAINING PROTEIN"/>
    <property type="match status" value="1"/>
</dbReference>
<dbReference type="Pfam" id="PF02709">
    <property type="entry name" value="Glyco_transf_7C"/>
    <property type="match status" value="1"/>
</dbReference>
<dbReference type="GO" id="GO:0016740">
    <property type="term" value="F:transferase activity"/>
    <property type="evidence" value="ECO:0007669"/>
    <property type="project" value="UniProtKB-KW"/>
</dbReference>
<sequence length="298" mass="34706">MNKQPQADIWERVELIDIHQEKLPGSILYIRPSCRLRRRCENKTYGDLSELPPASVVMSFHTHEDLVEILHTLHSLVQRSPARLLREIVIVDDHSYNGTWTYKHGSGMYKTFWTWDFVVGFTLISPKARAKIPNKTDAIPNPVNMGTFAISKSFFVEIGEYDDDMLGWGGDNVELSLRVWLFGGRIVKVPCSRMAHLEKEGYRDYRNNWHWQTMANFRRVVDLWGDDYKQTFFDFVPDIEKVGAQDVTKRLYLKKKAKHDLSWYIKHIYPELLETLPHLNSYALGGVGLYIILSSSRV</sequence>
<name>A0AAD9PF74_RIDPI</name>
<reference evidence="4" key="1">
    <citation type="journal article" date="2023" name="Mol. Biol. Evol.">
        <title>Third-Generation Sequencing Reveals the Adaptive Role of the Epigenome in Three Deep-Sea Polychaetes.</title>
        <authorList>
            <person name="Perez M."/>
            <person name="Aroh O."/>
            <person name="Sun Y."/>
            <person name="Lan Y."/>
            <person name="Juniper S.K."/>
            <person name="Young C.R."/>
            <person name="Angers B."/>
            <person name="Qian P.Y."/>
        </authorList>
    </citation>
    <scope>NUCLEOTIDE SEQUENCE</scope>
    <source>
        <strain evidence="4">R07B-5</strain>
    </source>
</reference>
<feature type="domain" description="Galactosyltransferase C-terminal" evidence="3">
    <location>
        <begin position="146"/>
        <end position="198"/>
    </location>
</feature>
<dbReference type="Proteomes" id="UP001209878">
    <property type="component" value="Unassembled WGS sequence"/>
</dbReference>
<proteinExistence type="predicted"/>
<dbReference type="AlphaFoldDB" id="A0AAD9PF74"/>
<dbReference type="GO" id="GO:0005794">
    <property type="term" value="C:Golgi apparatus"/>
    <property type="evidence" value="ECO:0007669"/>
    <property type="project" value="TreeGrafter"/>
</dbReference>
<organism evidence="4 5">
    <name type="scientific">Ridgeia piscesae</name>
    <name type="common">Tubeworm</name>
    <dbReference type="NCBI Taxonomy" id="27915"/>
    <lineage>
        <taxon>Eukaryota</taxon>
        <taxon>Metazoa</taxon>
        <taxon>Spiralia</taxon>
        <taxon>Lophotrochozoa</taxon>
        <taxon>Annelida</taxon>
        <taxon>Polychaeta</taxon>
        <taxon>Sedentaria</taxon>
        <taxon>Canalipalpata</taxon>
        <taxon>Sabellida</taxon>
        <taxon>Siboglinidae</taxon>
        <taxon>Ridgeia</taxon>
    </lineage>
</organism>
<dbReference type="Gene3D" id="3.90.550.10">
    <property type="entry name" value="Spore Coat Polysaccharide Biosynthesis Protein SpsA, Chain A"/>
    <property type="match status" value="2"/>
</dbReference>
<keyword evidence="1" id="KW-0808">Transferase</keyword>
<evidence type="ECO:0000313" key="5">
    <source>
        <dbReference type="Proteomes" id="UP001209878"/>
    </source>
</evidence>
<dbReference type="EMBL" id="JAODUO010000008">
    <property type="protein sequence ID" value="KAK2193683.1"/>
    <property type="molecule type" value="Genomic_DNA"/>
</dbReference>
<dbReference type="InterPro" id="IPR029044">
    <property type="entry name" value="Nucleotide-diphossugar_trans"/>
</dbReference>
<dbReference type="SUPFAM" id="SSF53448">
    <property type="entry name" value="Nucleotide-diphospho-sugar transferases"/>
    <property type="match status" value="1"/>
</dbReference>